<dbReference type="Proteomes" id="UP001165041">
    <property type="component" value="Unassembled WGS sequence"/>
</dbReference>
<comment type="caution">
    <text evidence="7">The sequence shown here is derived from an EMBL/GenBank/DDBJ whole genome shotgun (WGS) entry which is preliminary data.</text>
</comment>
<dbReference type="InterPro" id="IPR001173">
    <property type="entry name" value="Glyco_trans_2-like"/>
</dbReference>
<evidence type="ECO:0000256" key="4">
    <source>
        <dbReference type="ARBA" id="ARBA00022679"/>
    </source>
</evidence>
<protein>
    <recommendedName>
        <fullName evidence="9">Galactosyltransferase C-terminal domain-containing protein</fullName>
    </recommendedName>
</protein>
<dbReference type="PRINTS" id="PR02050">
    <property type="entry name" value="B14GALTRFASE"/>
</dbReference>
<evidence type="ECO:0000259" key="6">
    <source>
        <dbReference type="Pfam" id="PF02709"/>
    </source>
</evidence>
<dbReference type="EMBL" id="BSSA01000031">
    <property type="protein sequence ID" value="GLW74068.1"/>
    <property type="molecule type" value="Genomic_DNA"/>
</dbReference>
<keyword evidence="4" id="KW-0808">Transferase</keyword>
<dbReference type="PANTHER" id="PTHR43179">
    <property type="entry name" value="RHAMNOSYLTRANSFERASE WBBL"/>
    <property type="match status" value="1"/>
</dbReference>
<proteinExistence type="inferred from homology"/>
<dbReference type="InterPro" id="IPR003859">
    <property type="entry name" value="Galactosyl_T"/>
</dbReference>
<feature type="domain" description="Glycosyltransferase 2-like" evidence="5">
    <location>
        <begin position="146"/>
        <end position="244"/>
    </location>
</feature>
<dbReference type="InterPro" id="IPR027791">
    <property type="entry name" value="Galactosyl_T_C"/>
</dbReference>
<comment type="similarity">
    <text evidence="2">Belongs to the glycosyltransferase 2 family.</text>
</comment>
<dbReference type="GO" id="GO:0005975">
    <property type="term" value="P:carbohydrate metabolic process"/>
    <property type="evidence" value="ECO:0007669"/>
    <property type="project" value="InterPro"/>
</dbReference>
<reference evidence="7" key="1">
    <citation type="submission" date="2023-02" db="EMBL/GenBank/DDBJ databases">
        <title>Kitasatospora phosalacinea NBRC 14627.</title>
        <authorList>
            <person name="Ichikawa N."/>
            <person name="Sato H."/>
            <person name="Tonouchi N."/>
        </authorList>
    </citation>
    <scope>NUCLEOTIDE SEQUENCE</scope>
    <source>
        <strain evidence="7">NBRC 14627</strain>
    </source>
</reference>
<keyword evidence="3" id="KW-0328">Glycosyltransferase</keyword>
<evidence type="ECO:0000313" key="7">
    <source>
        <dbReference type="EMBL" id="GLW74068.1"/>
    </source>
</evidence>
<dbReference type="RefSeq" id="WP_285739685.1">
    <property type="nucleotide sequence ID" value="NZ_BSSA01000031.1"/>
</dbReference>
<evidence type="ECO:0008006" key="9">
    <source>
        <dbReference type="Google" id="ProtNLM"/>
    </source>
</evidence>
<dbReference type="SUPFAM" id="SSF53448">
    <property type="entry name" value="Nucleotide-diphospho-sugar transferases"/>
    <property type="match status" value="1"/>
</dbReference>
<organism evidence="7 8">
    <name type="scientific">Kitasatospora phosalacinea</name>
    <dbReference type="NCBI Taxonomy" id="2065"/>
    <lineage>
        <taxon>Bacteria</taxon>
        <taxon>Bacillati</taxon>
        <taxon>Actinomycetota</taxon>
        <taxon>Actinomycetes</taxon>
        <taxon>Kitasatosporales</taxon>
        <taxon>Streptomycetaceae</taxon>
        <taxon>Kitasatospora</taxon>
    </lineage>
</organism>
<evidence type="ECO:0000313" key="8">
    <source>
        <dbReference type="Proteomes" id="UP001165041"/>
    </source>
</evidence>
<dbReference type="Gene3D" id="3.90.550.10">
    <property type="entry name" value="Spore Coat Polysaccharide Biosynthesis Protein SpsA, Chain A"/>
    <property type="match status" value="1"/>
</dbReference>
<feature type="domain" description="Galactosyltransferase C-terminal" evidence="6">
    <location>
        <begin position="288"/>
        <end position="327"/>
    </location>
</feature>
<dbReference type="GO" id="GO:0016757">
    <property type="term" value="F:glycosyltransferase activity"/>
    <property type="evidence" value="ECO:0007669"/>
    <property type="project" value="UniProtKB-KW"/>
</dbReference>
<gene>
    <name evidence="7" type="ORF">Kpho02_63660</name>
</gene>
<sequence>MPVDWHHVLAGAVLAGTDPVARSYSPPCWKASLLRYAQARTVLDAAAGQDRQLRRLLAAADRGDGDLPRLFGRLDRALVEFAAARPEAAAELHAAGNRIGRLIRLVYHSALSGPPTARPRPAPASGPPVHVVIPFRGGDGDPLRHRNLRACLNALAWQSLPKERYTVTLVESDDAPRHRAVYGSLVDRYVFHRNPGEFNKAAAVNCGASRGSDGNPLLCLLDADIVLDPGFLARAAARAEASWAALPYEDVFCLDADASLAVAERYRDPREDRRPVLLSGYLLRRPPGGCVLLTQDRFAAVGGFDERFVGWGGEDRDLVNRLERTGGVRREPGTLVHLLHERPPMREDHETIMRTGLVRTVVPT</sequence>
<dbReference type="Pfam" id="PF02709">
    <property type="entry name" value="Glyco_transf_7C"/>
    <property type="match status" value="1"/>
</dbReference>
<name>A0A9W6QFK4_9ACTN</name>
<accession>A0A9W6QFK4</accession>
<dbReference type="InterPro" id="IPR029044">
    <property type="entry name" value="Nucleotide-diphossugar_trans"/>
</dbReference>
<evidence type="ECO:0000256" key="2">
    <source>
        <dbReference type="ARBA" id="ARBA00006739"/>
    </source>
</evidence>
<dbReference type="AlphaFoldDB" id="A0A9W6QFK4"/>
<dbReference type="Pfam" id="PF00535">
    <property type="entry name" value="Glycos_transf_2"/>
    <property type="match status" value="1"/>
</dbReference>
<evidence type="ECO:0000256" key="3">
    <source>
        <dbReference type="ARBA" id="ARBA00022676"/>
    </source>
</evidence>
<dbReference type="PANTHER" id="PTHR43179:SF12">
    <property type="entry name" value="GALACTOFURANOSYLTRANSFERASE GLFT2"/>
    <property type="match status" value="1"/>
</dbReference>
<comment type="pathway">
    <text evidence="1">Cell wall biogenesis; cell wall polysaccharide biosynthesis.</text>
</comment>
<evidence type="ECO:0000259" key="5">
    <source>
        <dbReference type="Pfam" id="PF00535"/>
    </source>
</evidence>
<evidence type="ECO:0000256" key="1">
    <source>
        <dbReference type="ARBA" id="ARBA00004776"/>
    </source>
</evidence>